<dbReference type="Proteomes" id="UP001391051">
    <property type="component" value="Unassembled WGS sequence"/>
</dbReference>
<proteinExistence type="predicted"/>
<dbReference type="SUPFAM" id="SSF51735">
    <property type="entry name" value="NAD(P)-binding Rossmann-fold domains"/>
    <property type="match status" value="1"/>
</dbReference>
<comment type="caution">
    <text evidence="1">The sequence shown here is derived from an EMBL/GenBank/DDBJ whole genome shotgun (WGS) entry which is preliminary data.</text>
</comment>
<dbReference type="RefSeq" id="XP_066698518.1">
    <property type="nucleotide sequence ID" value="XM_066846120.1"/>
</dbReference>
<dbReference type="PANTHER" id="PTHR43431">
    <property type="entry name" value="OXIDOREDUCTASE, SHORT CHAIN DEHYDROGENASE/REDUCTASE FAMILY (AFU_ORTHOLOGUE AFUA_5G14000)"/>
    <property type="match status" value="1"/>
</dbReference>
<name>A0ABR1Q903_9PEZI</name>
<dbReference type="EMBL" id="JAQQWE010000006">
    <property type="protein sequence ID" value="KAK7949012.1"/>
    <property type="molecule type" value="Genomic_DNA"/>
</dbReference>
<dbReference type="InterPro" id="IPR036291">
    <property type="entry name" value="NAD(P)-bd_dom_sf"/>
</dbReference>
<gene>
    <name evidence="1" type="ORF">PG986_009898</name>
</gene>
<dbReference type="PANTHER" id="PTHR43431:SF7">
    <property type="entry name" value="OXIDOREDUCTASE, SHORT CHAIN DEHYDROGENASE_REDUCTASE FAMILY (AFU_ORTHOLOGUE AFUA_5G14000)"/>
    <property type="match status" value="1"/>
</dbReference>
<dbReference type="InterPro" id="IPR002347">
    <property type="entry name" value="SDR_fam"/>
</dbReference>
<reference evidence="1 2" key="1">
    <citation type="submission" date="2023-01" db="EMBL/GenBank/DDBJ databases">
        <title>Analysis of 21 Apiospora genomes using comparative genomics revels a genus with tremendous synthesis potential of carbohydrate active enzymes and secondary metabolites.</title>
        <authorList>
            <person name="Sorensen T."/>
        </authorList>
    </citation>
    <scope>NUCLEOTIDE SEQUENCE [LARGE SCALE GENOMIC DNA]</scope>
    <source>
        <strain evidence="1 2">CBS 24483</strain>
    </source>
</reference>
<organism evidence="1 2">
    <name type="scientific">Apiospora aurea</name>
    <dbReference type="NCBI Taxonomy" id="335848"/>
    <lineage>
        <taxon>Eukaryota</taxon>
        <taxon>Fungi</taxon>
        <taxon>Dikarya</taxon>
        <taxon>Ascomycota</taxon>
        <taxon>Pezizomycotina</taxon>
        <taxon>Sordariomycetes</taxon>
        <taxon>Xylariomycetidae</taxon>
        <taxon>Amphisphaeriales</taxon>
        <taxon>Apiosporaceae</taxon>
        <taxon>Apiospora</taxon>
    </lineage>
</organism>
<evidence type="ECO:0000313" key="2">
    <source>
        <dbReference type="Proteomes" id="UP001391051"/>
    </source>
</evidence>
<accession>A0ABR1Q903</accession>
<dbReference type="Pfam" id="PF00106">
    <property type="entry name" value="adh_short"/>
    <property type="match status" value="1"/>
</dbReference>
<evidence type="ECO:0000313" key="1">
    <source>
        <dbReference type="EMBL" id="KAK7949012.1"/>
    </source>
</evidence>
<keyword evidence="2" id="KW-1185">Reference proteome</keyword>
<dbReference type="GeneID" id="92079182"/>
<dbReference type="Gene3D" id="3.40.50.720">
    <property type="entry name" value="NAD(P)-binding Rossmann-like Domain"/>
    <property type="match status" value="1"/>
</dbReference>
<sequence length="251" mass="26083">MASKFYAIVIGAGTGTGSAAARRFAKSYPVVLMARSPASYQDAVDAINASGGQAVGVSADAADEGSLKAAFARVRDELLPGHKLAAAVYNVGANFKRAPFLEATVADLDWSLGGNVRGTFLFAQQTIPLLLETAAAAAARPPHPPTLILTGATASLRGAAHCAGFAAGMAARRALGQSLAREFGPRGVHVAHAVVDGVIDIPRTSGYNVNGGAEDGKLDPDAIAESYWHLHTQPRSAFTQELDLRPYVEKF</sequence>
<protein>
    <submittedName>
        <fullName evidence="1">Oxidoreductase</fullName>
    </submittedName>
</protein>